<dbReference type="InterPro" id="IPR025049">
    <property type="entry name" value="Mfa-like_1"/>
</dbReference>
<dbReference type="EMBL" id="JACIEP010000008">
    <property type="protein sequence ID" value="MBB4036637.1"/>
    <property type="molecule type" value="Genomic_DNA"/>
</dbReference>
<protein>
    <recommendedName>
        <fullName evidence="4">Fimbrillin family protein</fullName>
    </recommendedName>
</protein>
<organism evidence="2 3">
    <name type="scientific">Dysgonomonas hofstadii</name>
    <dbReference type="NCBI Taxonomy" id="637886"/>
    <lineage>
        <taxon>Bacteria</taxon>
        <taxon>Pseudomonadati</taxon>
        <taxon>Bacteroidota</taxon>
        <taxon>Bacteroidia</taxon>
        <taxon>Bacteroidales</taxon>
        <taxon>Dysgonomonadaceae</taxon>
        <taxon>Dysgonomonas</taxon>
    </lineage>
</organism>
<name>A0A840CKP7_9BACT</name>
<keyword evidence="3" id="KW-1185">Reference proteome</keyword>
<evidence type="ECO:0000313" key="2">
    <source>
        <dbReference type="EMBL" id="MBB4036637.1"/>
    </source>
</evidence>
<dbReference type="Pfam" id="PF13149">
    <property type="entry name" value="Mfa_like_1"/>
    <property type="match status" value="1"/>
</dbReference>
<evidence type="ECO:0000256" key="1">
    <source>
        <dbReference type="SAM" id="SignalP"/>
    </source>
</evidence>
<sequence>MKKLYLFLSIGIIFFGACSNNEIITEQPDDKNFAPQLIATVEQNDVTTKSGVIEDNDYTFGEKFYWTNGDATTVFFVNGSMTHQTQYKKVEYSADVAAGVQSSSAAFNVVQADIIDNGEYTAYGLFPTAAWETRTNYIDFMTVNMPAYQMQTQANSEHLGAYMLMKAASSVTVGGNSPIALTYKHLASVIRFAVWNNSGDNNLKLANINVKLNSGKAVFATQAKLADIDAALLTVDNLSNVPGLTLQLTGDAQNFSTKDGKNQCEGYMAVLPTATDAFESSDDLIIELSFMDGTNNYLVTKTYNIGTSLNFLSNGMEQGKSYYFQLEVGSGDLNAITGTSYAVGDYWPDNANPEGIVFWLKPGRFGTRGKVVGLGETYISKWGLENDEQAAGVTGIRSLTDGAAATRNLILKYRESPTFNIDYPAFFHIYTLVNGGNENGVWYLPARNELNALYAGYNGRVYESIMNWVGYMPGYDSAECINARQAFNTKLTTKNGDAFSSNGDWYLSSSEISDKRNYSFTFANGSGSADDKTYDGNIRWIRNF</sequence>
<dbReference type="PROSITE" id="PS51257">
    <property type="entry name" value="PROKAR_LIPOPROTEIN"/>
    <property type="match status" value="1"/>
</dbReference>
<accession>A0A840CKP7</accession>
<keyword evidence="1" id="KW-0732">Signal</keyword>
<dbReference type="RefSeq" id="WP_183307534.1">
    <property type="nucleotide sequence ID" value="NZ_JACIEP010000008.1"/>
</dbReference>
<evidence type="ECO:0008006" key="4">
    <source>
        <dbReference type="Google" id="ProtNLM"/>
    </source>
</evidence>
<feature type="signal peptide" evidence="1">
    <location>
        <begin position="1"/>
        <end position="19"/>
    </location>
</feature>
<gene>
    <name evidence="2" type="ORF">GGR21_002543</name>
</gene>
<comment type="caution">
    <text evidence="2">The sequence shown here is derived from an EMBL/GenBank/DDBJ whole genome shotgun (WGS) entry which is preliminary data.</text>
</comment>
<dbReference type="AlphaFoldDB" id="A0A840CKP7"/>
<proteinExistence type="predicted"/>
<evidence type="ECO:0000313" key="3">
    <source>
        <dbReference type="Proteomes" id="UP000555103"/>
    </source>
</evidence>
<feature type="chain" id="PRO_5032289719" description="Fimbrillin family protein" evidence="1">
    <location>
        <begin position="20"/>
        <end position="544"/>
    </location>
</feature>
<reference evidence="2 3" key="1">
    <citation type="submission" date="2020-08" db="EMBL/GenBank/DDBJ databases">
        <title>Genomic Encyclopedia of Type Strains, Phase IV (KMG-IV): sequencing the most valuable type-strain genomes for metagenomic binning, comparative biology and taxonomic classification.</title>
        <authorList>
            <person name="Goeker M."/>
        </authorList>
    </citation>
    <scope>NUCLEOTIDE SEQUENCE [LARGE SCALE GENOMIC DNA]</scope>
    <source>
        <strain evidence="2 3">DSM 104969</strain>
    </source>
</reference>
<dbReference type="Proteomes" id="UP000555103">
    <property type="component" value="Unassembled WGS sequence"/>
</dbReference>